<dbReference type="RefSeq" id="WP_083270137.1">
    <property type="nucleotide sequence ID" value="NZ_CP016094.1"/>
</dbReference>
<dbReference type="KEGG" id="obg:Verru16b_01189"/>
<dbReference type="GO" id="GO:0000155">
    <property type="term" value="F:phosphorelay sensor kinase activity"/>
    <property type="evidence" value="ECO:0007669"/>
    <property type="project" value="InterPro"/>
</dbReference>
<dbReference type="AlphaFoldDB" id="A0A1D8AT99"/>
<dbReference type="Pfam" id="PF02518">
    <property type="entry name" value="HATPase_c"/>
    <property type="match status" value="1"/>
</dbReference>
<keyword evidence="8" id="KW-1133">Transmembrane helix</keyword>
<reference evidence="13 14" key="1">
    <citation type="submission" date="2016-06" db="EMBL/GenBank/DDBJ databases">
        <title>Three novel species with peptidoglycan cell walls form the new genus Lacunisphaera gen. nov. in the family Opitutaceae of the verrucomicrobial subdivision 4.</title>
        <authorList>
            <person name="Rast P."/>
            <person name="Gloeckner I."/>
            <person name="Jogler M."/>
            <person name="Boedeker C."/>
            <person name="Jeske O."/>
            <person name="Wiegand S."/>
            <person name="Reinhardt R."/>
            <person name="Schumann P."/>
            <person name="Rohde M."/>
            <person name="Spring S."/>
            <person name="Gloeckner F.O."/>
            <person name="Jogler C."/>
        </authorList>
    </citation>
    <scope>NUCLEOTIDE SEQUENCE [LARGE SCALE GENOMIC DNA]</scope>
    <source>
        <strain evidence="13 14">IG16b</strain>
    </source>
</reference>
<dbReference type="STRING" id="1838286.Verru16b_01189"/>
<dbReference type="InterPro" id="IPR005467">
    <property type="entry name" value="His_kinase_dom"/>
</dbReference>
<dbReference type="Proteomes" id="UP000095228">
    <property type="component" value="Chromosome"/>
</dbReference>
<dbReference type="Pfam" id="PF00512">
    <property type="entry name" value="HisKA"/>
    <property type="match status" value="1"/>
</dbReference>
<dbReference type="SMART" id="SM00388">
    <property type="entry name" value="HisKA"/>
    <property type="match status" value="1"/>
</dbReference>
<evidence type="ECO:0000259" key="11">
    <source>
        <dbReference type="PROSITE" id="PS50109"/>
    </source>
</evidence>
<dbReference type="PATRIC" id="fig|1838286.3.peg.1197"/>
<evidence type="ECO:0000256" key="9">
    <source>
        <dbReference type="ARBA" id="ARBA00023012"/>
    </source>
</evidence>
<dbReference type="InterPro" id="IPR004358">
    <property type="entry name" value="Sig_transdc_His_kin-like_C"/>
</dbReference>
<evidence type="ECO:0000256" key="10">
    <source>
        <dbReference type="ARBA" id="ARBA00023136"/>
    </source>
</evidence>
<dbReference type="InterPro" id="IPR003661">
    <property type="entry name" value="HisK_dim/P_dom"/>
</dbReference>
<dbReference type="InterPro" id="IPR050428">
    <property type="entry name" value="TCS_sensor_his_kinase"/>
</dbReference>
<evidence type="ECO:0000256" key="5">
    <source>
        <dbReference type="ARBA" id="ARBA00022679"/>
    </source>
</evidence>
<dbReference type="PROSITE" id="PS50885">
    <property type="entry name" value="HAMP"/>
    <property type="match status" value="1"/>
</dbReference>
<keyword evidence="4" id="KW-0597">Phosphoprotein</keyword>
<proteinExistence type="predicted"/>
<keyword evidence="6" id="KW-0812">Transmembrane</keyword>
<evidence type="ECO:0000256" key="6">
    <source>
        <dbReference type="ARBA" id="ARBA00022692"/>
    </source>
</evidence>
<dbReference type="EMBL" id="CP016094">
    <property type="protein sequence ID" value="AOS44128.1"/>
    <property type="molecule type" value="Genomic_DNA"/>
</dbReference>
<keyword evidence="5 13" id="KW-0808">Transferase</keyword>
<dbReference type="InterPro" id="IPR036097">
    <property type="entry name" value="HisK_dim/P_sf"/>
</dbReference>
<dbReference type="InterPro" id="IPR036890">
    <property type="entry name" value="HATPase_C_sf"/>
</dbReference>
<name>A0A1D8AT99_9BACT</name>
<evidence type="ECO:0000256" key="4">
    <source>
        <dbReference type="ARBA" id="ARBA00022553"/>
    </source>
</evidence>
<keyword evidence="9" id="KW-0902">Two-component regulatory system</keyword>
<comment type="catalytic activity">
    <reaction evidence="1">
        <text>ATP + protein L-histidine = ADP + protein N-phospho-L-histidine.</text>
        <dbReference type="EC" id="2.7.13.3"/>
    </reaction>
</comment>
<protein>
    <recommendedName>
        <fullName evidence="3">histidine kinase</fullName>
        <ecNumber evidence="3">2.7.13.3</ecNumber>
    </recommendedName>
</protein>
<feature type="domain" description="HAMP" evidence="12">
    <location>
        <begin position="176"/>
        <end position="229"/>
    </location>
</feature>
<comment type="subcellular location">
    <subcellularLocation>
        <location evidence="2">Membrane</location>
    </subcellularLocation>
</comment>
<dbReference type="CDD" id="cd00075">
    <property type="entry name" value="HATPase"/>
    <property type="match status" value="1"/>
</dbReference>
<dbReference type="EC" id="2.7.13.3" evidence="3"/>
<gene>
    <name evidence="13" type="primary">czcS</name>
    <name evidence="13" type="ORF">Verru16b_01189</name>
</gene>
<dbReference type="SUPFAM" id="SSF47384">
    <property type="entry name" value="Homodimeric domain of signal transducing histidine kinase"/>
    <property type="match status" value="1"/>
</dbReference>
<dbReference type="PANTHER" id="PTHR45436:SF5">
    <property type="entry name" value="SENSOR HISTIDINE KINASE TRCS"/>
    <property type="match status" value="1"/>
</dbReference>
<sequence length="452" mass="49548">MRSITWRMTVWYALAVTGAVVAALATGRWLLQQEMVGSLGQLHEAEFREVIQQLDGVLGVRPEAEVVRQLREHAEADEHLFLFQVLDEDGRVMFRSASLGEVVLPGLAPTEPHRMVELPGKGRLFLSEFSEGKLSFMIGSRLEPMEQTLRQYTQTGLALTALVALGSLGLGYAISRLALRPIRDIERTARRIGADNLAERITVPPGRDEVAELVQLLNAMFDRIEASFRQIRQFSANASHELKTPLTLIRLNAEHLRQKLAADPAITNDVDSLLEEIAHMQRVIESLLFLAKAESGALALTRHEHPTQPFIAAVGEDAAVLAEDRGLHFEIGASDAGVAGFDRDLLRQLLLNLVSNAVAATPTGGRICLSSRIGAGRWRIELRDEGPGLPAEQLENIFERFVQVRRVDGPPATGHGLGLAICRSIARLHGGEVTAANRLDRKGLCLTVDLPA</sequence>
<organism evidence="13 14">
    <name type="scientific">Lacunisphaera limnophila</name>
    <dbReference type="NCBI Taxonomy" id="1838286"/>
    <lineage>
        <taxon>Bacteria</taxon>
        <taxon>Pseudomonadati</taxon>
        <taxon>Verrucomicrobiota</taxon>
        <taxon>Opitutia</taxon>
        <taxon>Opitutales</taxon>
        <taxon>Opitutaceae</taxon>
        <taxon>Lacunisphaera</taxon>
    </lineage>
</organism>
<dbReference type="OrthoDB" id="9796330at2"/>
<keyword evidence="10" id="KW-0472">Membrane</keyword>
<dbReference type="CDD" id="cd00082">
    <property type="entry name" value="HisKA"/>
    <property type="match status" value="1"/>
</dbReference>
<dbReference type="PRINTS" id="PR00344">
    <property type="entry name" value="BCTRLSENSOR"/>
</dbReference>
<dbReference type="InterPro" id="IPR003660">
    <property type="entry name" value="HAMP_dom"/>
</dbReference>
<evidence type="ECO:0000256" key="8">
    <source>
        <dbReference type="ARBA" id="ARBA00022989"/>
    </source>
</evidence>
<dbReference type="Gene3D" id="1.10.287.130">
    <property type="match status" value="1"/>
</dbReference>
<dbReference type="GO" id="GO:0005886">
    <property type="term" value="C:plasma membrane"/>
    <property type="evidence" value="ECO:0007669"/>
    <property type="project" value="TreeGrafter"/>
</dbReference>
<evidence type="ECO:0000256" key="1">
    <source>
        <dbReference type="ARBA" id="ARBA00000085"/>
    </source>
</evidence>
<keyword evidence="7" id="KW-0418">Kinase</keyword>
<dbReference type="Pfam" id="PF00672">
    <property type="entry name" value="HAMP"/>
    <property type="match status" value="1"/>
</dbReference>
<evidence type="ECO:0000259" key="12">
    <source>
        <dbReference type="PROSITE" id="PS50885"/>
    </source>
</evidence>
<feature type="domain" description="Histidine kinase" evidence="11">
    <location>
        <begin position="237"/>
        <end position="452"/>
    </location>
</feature>
<dbReference type="PANTHER" id="PTHR45436">
    <property type="entry name" value="SENSOR HISTIDINE KINASE YKOH"/>
    <property type="match status" value="1"/>
</dbReference>
<evidence type="ECO:0000313" key="14">
    <source>
        <dbReference type="Proteomes" id="UP000095228"/>
    </source>
</evidence>
<accession>A0A1D8AT99</accession>
<dbReference type="Gene3D" id="6.10.340.10">
    <property type="match status" value="1"/>
</dbReference>
<evidence type="ECO:0000256" key="2">
    <source>
        <dbReference type="ARBA" id="ARBA00004370"/>
    </source>
</evidence>
<evidence type="ECO:0000256" key="7">
    <source>
        <dbReference type="ARBA" id="ARBA00022777"/>
    </source>
</evidence>
<dbReference type="Gene3D" id="3.30.565.10">
    <property type="entry name" value="Histidine kinase-like ATPase, C-terminal domain"/>
    <property type="match status" value="1"/>
</dbReference>
<dbReference type="PROSITE" id="PS50109">
    <property type="entry name" value="HIS_KIN"/>
    <property type="match status" value="1"/>
</dbReference>
<dbReference type="SUPFAM" id="SSF55874">
    <property type="entry name" value="ATPase domain of HSP90 chaperone/DNA topoisomerase II/histidine kinase"/>
    <property type="match status" value="1"/>
</dbReference>
<dbReference type="CDD" id="cd06225">
    <property type="entry name" value="HAMP"/>
    <property type="match status" value="1"/>
</dbReference>
<keyword evidence="14" id="KW-1185">Reference proteome</keyword>
<evidence type="ECO:0000256" key="3">
    <source>
        <dbReference type="ARBA" id="ARBA00012438"/>
    </source>
</evidence>
<dbReference type="SMART" id="SM00304">
    <property type="entry name" value="HAMP"/>
    <property type="match status" value="1"/>
</dbReference>
<evidence type="ECO:0000313" key="13">
    <source>
        <dbReference type="EMBL" id="AOS44128.1"/>
    </source>
</evidence>
<dbReference type="InterPro" id="IPR003594">
    <property type="entry name" value="HATPase_dom"/>
</dbReference>
<dbReference type="SMART" id="SM00387">
    <property type="entry name" value="HATPase_c"/>
    <property type="match status" value="1"/>
</dbReference>
<dbReference type="SUPFAM" id="SSF158472">
    <property type="entry name" value="HAMP domain-like"/>
    <property type="match status" value="1"/>
</dbReference>